<keyword evidence="1" id="KW-0812">Transmembrane</keyword>
<evidence type="ECO:0000313" key="2">
    <source>
        <dbReference type="EMBL" id="ORY57039.1"/>
    </source>
</evidence>
<keyword evidence="3" id="KW-1185">Reference proteome</keyword>
<organism evidence="2 3">
    <name type="scientific">Neocallimastix californiae</name>
    <dbReference type="NCBI Taxonomy" id="1754190"/>
    <lineage>
        <taxon>Eukaryota</taxon>
        <taxon>Fungi</taxon>
        <taxon>Fungi incertae sedis</taxon>
        <taxon>Chytridiomycota</taxon>
        <taxon>Chytridiomycota incertae sedis</taxon>
        <taxon>Neocallimastigomycetes</taxon>
        <taxon>Neocallimastigales</taxon>
        <taxon>Neocallimastigaceae</taxon>
        <taxon>Neocallimastix</taxon>
    </lineage>
</organism>
<comment type="caution">
    <text evidence="2">The sequence shown here is derived from an EMBL/GenBank/DDBJ whole genome shotgun (WGS) entry which is preliminary data.</text>
</comment>
<feature type="transmembrane region" description="Helical" evidence="1">
    <location>
        <begin position="12"/>
        <end position="32"/>
    </location>
</feature>
<name>A0A1Y2DCP7_9FUNG</name>
<proteinExistence type="predicted"/>
<protein>
    <submittedName>
        <fullName evidence="2">Uncharacterized protein</fullName>
    </submittedName>
</protein>
<evidence type="ECO:0000256" key="1">
    <source>
        <dbReference type="SAM" id="Phobius"/>
    </source>
</evidence>
<keyword evidence="1" id="KW-0472">Membrane</keyword>
<dbReference type="Proteomes" id="UP000193920">
    <property type="component" value="Unassembled WGS sequence"/>
</dbReference>
<accession>A0A1Y2DCP7</accession>
<evidence type="ECO:0000313" key="3">
    <source>
        <dbReference type="Proteomes" id="UP000193920"/>
    </source>
</evidence>
<keyword evidence="1" id="KW-1133">Transmembrane helix</keyword>
<gene>
    <name evidence="2" type="ORF">LY90DRAFT_506574</name>
</gene>
<reference evidence="2 3" key="1">
    <citation type="submission" date="2016-08" db="EMBL/GenBank/DDBJ databases">
        <title>A Parts List for Fungal Cellulosomes Revealed by Comparative Genomics.</title>
        <authorList>
            <consortium name="DOE Joint Genome Institute"/>
            <person name="Haitjema C.H."/>
            <person name="Gilmore S.P."/>
            <person name="Henske J.K."/>
            <person name="Solomon K.V."/>
            <person name="De Groot R."/>
            <person name="Kuo A."/>
            <person name="Mondo S.J."/>
            <person name="Salamov A.A."/>
            <person name="Labutti K."/>
            <person name="Zhao Z."/>
            <person name="Chiniquy J."/>
            <person name="Barry K."/>
            <person name="Brewer H.M."/>
            <person name="Purvine S.O."/>
            <person name="Wright A.T."/>
            <person name="Boxma B."/>
            <person name="Van Alen T."/>
            <person name="Hackstein J.H."/>
            <person name="Baker S.E."/>
            <person name="Grigoriev I.V."/>
            <person name="O'Malley M.A."/>
        </authorList>
    </citation>
    <scope>NUCLEOTIDE SEQUENCE [LARGE SCALE GENOMIC DNA]</scope>
    <source>
        <strain evidence="2 3">G1</strain>
    </source>
</reference>
<dbReference type="EMBL" id="MCOG01000071">
    <property type="protein sequence ID" value="ORY57039.1"/>
    <property type="molecule type" value="Genomic_DNA"/>
</dbReference>
<sequence>MNDIKNKSHLFLFMVLFIHLFILLFYLTTFLFRQCECKRTNQGSNTLVKYSFVSSSFLIFNFGTLSYIDANFVGKLGSLIDTVYGFICIRVNIRTEFFFK</sequence>
<dbReference type="AlphaFoldDB" id="A0A1Y2DCP7"/>